<proteinExistence type="predicted"/>
<dbReference type="InterPro" id="IPR012454">
    <property type="entry name" value="DUF1659"/>
</dbReference>
<evidence type="ECO:0000313" key="3">
    <source>
        <dbReference type="Proteomes" id="UP000036867"/>
    </source>
</evidence>
<dbReference type="RefSeq" id="WP_053415493.1">
    <property type="nucleotide sequence ID" value="NZ_LILB01000001.1"/>
</dbReference>
<dbReference type="GeneID" id="301134961"/>
<comment type="caution">
    <text evidence="2">The sequence shown here is derived from an EMBL/GenBank/DDBJ whole genome shotgun (WGS) entry which is preliminary data.</text>
</comment>
<organism evidence="2 3">
    <name type="scientific">Viridibacillus arvi</name>
    <dbReference type="NCBI Taxonomy" id="263475"/>
    <lineage>
        <taxon>Bacteria</taxon>
        <taxon>Bacillati</taxon>
        <taxon>Bacillota</taxon>
        <taxon>Bacilli</taxon>
        <taxon>Bacillales</taxon>
        <taxon>Caryophanaceae</taxon>
        <taxon>Viridibacillus</taxon>
    </lineage>
</organism>
<dbReference type="Pfam" id="PF07872">
    <property type="entry name" value="DUF1659"/>
    <property type="match status" value="1"/>
</dbReference>
<dbReference type="Proteomes" id="UP000036867">
    <property type="component" value="Unassembled WGS sequence"/>
</dbReference>
<dbReference type="EMBL" id="LILB01000001">
    <property type="protein sequence ID" value="KOO51357.1"/>
    <property type="molecule type" value="Genomic_DNA"/>
</dbReference>
<protein>
    <recommendedName>
        <fullName evidence="1">DUF1659 domain-containing protein</fullName>
    </recommendedName>
</protein>
<feature type="domain" description="DUF1659" evidence="1">
    <location>
        <begin position="3"/>
        <end position="70"/>
    </location>
</feature>
<evidence type="ECO:0000313" key="2">
    <source>
        <dbReference type="EMBL" id="KOO51357.1"/>
    </source>
</evidence>
<reference evidence="3" key="1">
    <citation type="submission" date="2015-08" db="EMBL/GenBank/DDBJ databases">
        <title>Fjat-10028 dsm 16317.</title>
        <authorList>
            <person name="Liu B."/>
            <person name="Wang J."/>
            <person name="Zhu Y."/>
            <person name="Liu G."/>
            <person name="Chen Q."/>
            <person name="Chen Z."/>
            <person name="Lan J."/>
            <person name="Che J."/>
            <person name="Ge C."/>
            <person name="Shi H."/>
            <person name="Pan Z."/>
            <person name="Liu X."/>
        </authorList>
    </citation>
    <scope>NUCLEOTIDE SEQUENCE [LARGE SCALE GENOMIC DNA]</scope>
    <source>
        <strain evidence="3">DSM 16317</strain>
    </source>
</reference>
<dbReference type="AlphaFoldDB" id="A0A0M0LKB8"/>
<evidence type="ECO:0000259" key="1">
    <source>
        <dbReference type="Pfam" id="PF07872"/>
    </source>
</evidence>
<dbReference type="OrthoDB" id="48766at2"/>
<accession>A0A0M0LKB8</accession>
<sequence>MATFNFSNATLRLSFVVGTNDKGEPVEKKKTYNNIKKGVQVESLVTVSNVIAGLTGNTMSKVEFNELQEVLSN</sequence>
<name>A0A0M0LKB8_9BACL</name>
<keyword evidence="3" id="KW-1185">Reference proteome</keyword>
<gene>
    <name evidence="2" type="ORF">AMD00_02365</name>
</gene>
<dbReference type="STRING" id="263475.AMD00_02365"/>